<proteinExistence type="predicted"/>
<accession>A0AAX3MVT3</accession>
<organism evidence="1 2">
    <name type="scientific">Paenibacillus urinalis</name>
    <dbReference type="NCBI Taxonomy" id="521520"/>
    <lineage>
        <taxon>Bacteria</taxon>
        <taxon>Bacillati</taxon>
        <taxon>Bacillota</taxon>
        <taxon>Bacilli</taxon>
        <taxon>Bacillales</taxon>
        <taxon>Paenibacillaceae</taxon>
        <taxon>Paenibacillus</taxon>
    </lineage>
</organism>
<evidence type="ECO:0000313" key="1">
    <source>
        <dbReference type="EMBL" id="WDH81241.1"/>
    </source>
</evidence>
<evidence type="ECO:0008006" key="3">
    <source>
        <dbReference type="Google" id="ProtNLM"/>
    </source>
</evidence>
<name>A0AAX3MVT3_9BACL</name>
<protein>
    <recommendedName>
        <fullName evidence="3">DUF4825 domain-containing protein</fullName>
    </recommendedName>
</protein>
<dbReference type="RefSeq" id="WP_052511826.1">
    <property type="nucleotide sequence ID" value="NZ_CP118101.1"/>
</dbReference>
<dbReference type="Proteomes" id="UP001220962">
    <property type="component" value="Chromosome"/>
</dbReference>
<sequence>MKKKKVILIVLSISLSTLMLLATFVSIQKDSFLQDSREVLQSRNPIRLEDHNLVDYLHELKLTAQISKVKWNSGVLTLDLRAGDESSDPSDIYEDIATVASFSFEETVNVQQLMLRVMAEDEWMGSRHLLLSADIRRSEWSIEALQLLETWKSAKLPEELKIWFHMSETNLWRRQFILR</sequence>
<dbReference type="AlphaFoldDB" id="A0AAX3MVT3"/>
<dbReference type="EMBL" id="CP118101">
    <property type="protein sequence ID" value="WDH81241.1"/>
    <property type="molecule type" value="Genomic_DNA"/>
</dbReference>
<evidence type="ECO:0000313" key="2">
    <source>
        <dbReference type="Proteomes" id="UP001220962"/>
    </source>
</evidence>
<gene>
    <name evidence="1" type="ORF">PUW23_17100</name>
</gene>
<reference evidence="1" key="1">
    <citation type="submission" date="2023-02" db="EMBL/GenBank/DDBJ databases">
        <title>Pathogen: clinical or host-associated sample.</title>
        <authorList>
            <person name="Hergert J."/>
            <person name="Casey R."/>
            <person name="Wagner J."/>
            <person name="Young E.L."/>
            <person name="Oakeson K.F."/>
        </authorList>
    </citation>
    <scope>NUCLEOTIDE SEQUENCE</scope>
    <source>
        <strain evidence="1">2022CK-00830</strain>
    </source>
</reference>